<comment type="caution">
    <text evidence="1">The sequence shown here is derived from an EMBL/GenBank/DDBJ whole genome shotgun (WGS) entry which is preliminary data.</text>
</comment>
<sequence>MSPLKAPGIDGYPAGFYQAQWHIVGESFSSGIQEVFNSHRIPRDVSKTLPVLISKTERPTSFRMYRPISLCTVFYKTVTKIIVNRLQALLPDLVGPHQTSFVPDRHITENIIIAQGVVHSMRRKMGKKCIMAIKIDLEKAYDRLNWNFIHETLRELALPFELVQLIMECITSNRMNILWNGELTGDFAPSRGVRQGDPFSGAKVNKSKTQVYFSKNISGAVAGRLGRELGYTITKDLGNYLGMPLLHRRVSKQTYQGILDKIQQRLSGWAASQLSFVGRITLTQSVLQAIPIYAMQTTNLPASIKTKIDQVCRRFLWSGNDEMRKMSLISRHTICQPKLAGGLGFKRLEVMNEALLLKVAWNLITEPGKLCAQVLATKYRVSLSDIPQFLPTRHGSHLWRSVCRVWDHAKRGLRWNIVMRIASVHPPSARNGANKAYWAAATHGKFTVKSAYDHLAQPYLHERDMIWRLAWSWKGPQSIKTFIWLVLHNRLKTRGEAVWIRLLRDNNHHDFFNIDLAGWMSRNLQASNKSPGGNLWRVLFGVAIWRIWFWRNHFIFTKDYWDSNSIAMDIKVRAAEILRSNSCSFAAGITRIERWIRWTAPVWPWVKLNTDGAKKSSGIAGAGGLIRDFRGVWQVGYSANLGVCSVTSAELWGLFHGLSIAWQYGFRRVYVEVDSMCVMRLISNPNPPINEHFTLIQEIQALLRRDWLTKVEHIYREANEAADFLASYSFSFSLGLHCFQSIPPNMLCILTNDVHGVAHSRLVLP</sequence>
<name>A0ACB8HYW8_CITSI</name>
<accession>A0ACB8HYW8</accession>
<evidence type="ECO:0000313" key="2">
    <source>
        <dbReference type="Proteomes" id="UP000829398"/>
    </source>
</evidence>
<dbReference type="EMBL" id="CM039178">
    <property type="protein sequence ID" value="KAH9679477.1"/>
    <property type="molecule type" value="Genomic_DNA"/>
</dbReference>
<proteinExistence type="predicted"/>
<keyword evidence="2" id="KW-1185">Reference proteome</keyword>
<gene>
    <name evidence="1" type="ORF">KPL71_026149</name>
</gene>
<evidence type="ECO:0000313" key="1">
    <source>
        <dbReference type="EMBL" id="KAH9679477.1"/>
    </source>
</evidence>
<organism evidence="1 2">
    <name type="scientific">Citrus sinensis</name>
    <name type="common">Sweet orange</name>
    <name type="synonym">Citrus aurantium var. sinensis</name>
    <dbReference type="NCBI Taxonomy" id="2711"/>
    <lineage>
        <taxon>Eukaryota</taxon>
        <taxon>Viridiplantae</taxon>
        <taxon>Streptophyta</taxon>
        <taxon>Embryophyta</taxon>
        <taxon>Tracheophyta</taxon>
        <taxon>Spermatophyta</taxon>
        <taxon>Magnoliopsida</taxon>
        <taxon>eudicotyledons</taxon>
        <taxon>Gunneridae</taxon>
        <taxon>Pentapetalae</taxon>
        <taxon>rosids</taxon>
        <taxon>malvids</taxon>
        <taxon>Sapindales</taxon>
        <taxon>Rutaceae</taxon>
        <taxon>Aurantioideae</taxon>
        <taxon>Citrus</taxon>
    </lineage>
</organism>
<protein>
    <submittedName>
        <fullName evidence="1">Ribonuclease H protein</fullName>
    </submittedName>
</protein>
<dbReference type="Proteomes" id="UP000829398">
    <property type="component" value="Chromosome 9"/>
</dbReference>
<reference evidence="2" key="1">
    <citation type="journal article" date="2023" name="Hortic. Res.">
        <title>A chromosome-level phased genome enabling allele-level studies in sweet orange: a case study on citrus Huanglongbing tolerance.</title>
        <authorList>
            <person name="Wu B."/>
            <person name="Yu Q."/>
            <person name="Deng Z."/>
            <person name="Duan Y."/>
            <person name="Luo F."/>
            <person name="Gmitter F. Jr."/>
        </authorList>
    </citation>
    <scope>NUCLEOTIDE SEQUENCE [LARGE SCALE GENOMIC DNA]</scope>
    <source>
        <strain evidence="2">cv. Valencia</strain>
    </source>
</reference>